<name>A0A1A9QEA2_9MOLU</name>
<keyword evidence="2" id="KW-1185">Reference proteome</keyword>
<comment type="caution">
    <text evidence="1">The sequence shown here is derived from an EMBL/GenBank/DDBJ whole genome shotgun (WGS) entry which is preliminary data.</text>
</comment>
<gene>
    <name evidence="1" type="ORF">A6V39_00120</name>
</gene>
<proteinExistence type="predicted"/>
<organism evidence="1 2">
    <name type="scientific">Candidatus Mycoplasma haematobovis</name>
    <dbReference type="NCBI Taxonomy" id="432608"/>
    <lineage>
        <taxon>Bacteria</taxon>
        <taxon>Bacillati</taxon>
        <taxon>Mycoplasmatota</taxon>
        <taxon>Mollicutes</taxon>
        <taxon>Mycoplasmataceae</taxon>
        <taxon>Mycoplasma</taxon>
    </lineage>
</organism>
<dbReference type="STRING" id="432608.A6V39_00120"/>
<accession>A0A1A9QEA2</accession>
<dbReference type="EMBL" id="LWUJ01000010">
    <property type="protein sequence ID" value="OAL10454.1"/>
    <property type="molecule type" value="Genomic_DNA"/>
</dbReference>
<reference evidence="2" key="1">
    <citation type="submission" date="2016-04" db="EMBL/GenBank/DDBJ databases">
        <authorList>
            <person name="Quiroz-Castaneda R.E."/>
            <person name="Martinez-Ocampo F."/>
        </authorList>
    </citation>
    <scope>NUCLEOTIDE SEQUENCE [LARGE SCALE GENOMIC DNA]</scope>
    <source>
        <strain evidence="2">INIFAP01</strain>
    </source>
</reference>
<sequence length="220" mass="24147">MTITTKLVSTGLAISAIGGAGYTANYFLNQNTLGKALEAKGHTLLNFDTNKKDDKDTWNPIVLAYSKSTTKFEGTTITIPPSSSETPNQENINELKNACAKAISLTNYKNPTASVAEQFCVTPKTIEELVKKDRDVLNSTANTNNHDSNWDSKVTEYLSAEDNEKITSVSITSSEPSDKPAKREKLKAGCLGIKSKKTYEPDFHSNLAKFTKWCSNPKKQ</sequence>
<protein>
    <submittedName>
        <fullName evidence="1">Uncharacterized protein</fullName>
    </submittedName>
</protein>
<dbReference type="RefSeq" id="WP_187149687.1">
    <property type="nucleotide sequence ID" value="NZ_LWUJ01000010.1"/>
</dbReference>
<evidence type="ECO:0000313" key="1">
    <source>
        <dbReference type="EMBL" id="OAL10454.1"/>
    </source>
</evidence>
<dbReference type="Proteomes" id="UP000077623">
    <property type="component" value="Unassembled WGS sequence"/>
</dbReference>
<dbReference type="AlphaFoldDB" id="A0A1A9QEA2"/>
<evidence type="ECO:0000313" key="2">
    <source>
        <dbReference type="Proteomes" id="UP000077623"/>
    </source>
</evidence>